<dbReference type="Pfam" id="PF16672">
    <property type="entry name" value="LAMTOR5"/>
    <property type="match status" value="1"/>
</dbReference>
<dbReference type="Gene3D" id="3.30.450.30">
    <property type="entry name" value="Dynein light chain 2a, cytoplasmic"/>
    <property type="match status" value="1"/>
</dbReference>
<keyword evidence="2" id="KW-1185">Reference proteome</keyword>
<dbReference type="Proteomes" id="UP001146120">
    <property type="component" value="Unassembled WGS sequence"/>
</dbReference>
<reference evidence="1" key="2">
    <citation type="journal article" date="2023" name="Microbiol Resour">
        <title>Decontamination and Annotation of the Draft Genome Sequence of the Oomycete Lagenidium giganteum ARSEF 373.</title>
        <authorList>
            <person name="Morgan W.R."/>
            <person name="Tartar A."/>
        </authorList>
    </citation>
    <scope>NUCLEOTIDE SEQUENCE</scope>
    <source>
        <strain evidence="1">ARSEF 373</strain>
    </source>
</reference>
<dbReference type="GO" id="GO:0071986">
    <property type="term" value="C:Ragulator complex"/>
    <property type="evidence" value="ECO:0007669"/>
    <property type="project" value="InterPro"/>
</dbReference>
<evidence type="ECO:0000313" key="2">
    <source>
        <dbReference type="Proteomes" id="UP001146120"/>
    </source>
</evidence>
<protein>
    <recommendedName>
        <fullName evidence="3">Late endosomal/lysosomal adaptor and MAPK and MTOR activator 5</fullName>
    </recommendedName>
</protein>
<sequence>MNDMRGVLLNDENGLCIKADGDLKAVAERNNAGFFSSMVEKAALLAGNDNDAETDAAPVVRLETTTRTLLISELETDGKFQALVVSKSKAALEDA</sequence>
<reference evidence="1" key="1">
    <citation type="submission" date="2022-11" db="EMBL/GenBank/DDBJ databases">
        <authorList>
            <person name="Morgan W.R."/>
            <person name="Tartar A."/>
        </authorList>
    </citation>
    <scope>NUCLEOTIDE SEQUENCE</scope>
    <source>
        <strain evidence="1">ARSEF 373</strain>
    </source>
</reference>
<dbReference type="EMBL" id="DAKRPA010000204">
    <property type="protein sequence ID" value="DAZ95450.1"/>
    <property type="molecule type" value="Genomic_DNA"/>
</dbReference>
<organism evidence="1 2">
    <name type="scientific">Lagenidium giganteum</name>
    <dbReference type="NCBI Taxonomy" id="4803"/>
    <lineage>
        <taxon>Eukaryota</taxon>
        <taxon>Sar</taxon>
        <taxon>Stramenopiles</taxon>
        <taxon>Oomycota</taxon>
        <taxon>Peronosporomycetes</taxon>
        <taxon>Pythiales</taxon>
        <taxon>Pythiaceae</taxon>
    </lineage>
</organism>
<comment type="caution">
    <text evidence="1">The sequence shown here is derived from an EMBL/GenBank/DDBJ whole genome shotgun (WGS) entry which is preliminary data.</text>
</comment>
<evidence type="ECO:0000313" key="1">
    <source>
        <dbReference type="EMBL" id="DAZ95450.1"/>
    </source>
</evidence>
<dbReference type="AlphaFoldDB" id="A0AAV2YKD3"/>
<accession>A0AAV2YKD3</accession>
<gene>
    <name evidence="1" type="ORF">N0F65_013019</name>
</gene>
<dbReference type="InterPro" id="IPR024135">
    <property type="entry name" value="LAMTOR5"/>
</dbReference>
<name>A0AAV2YKD3_9STRA</name>
<evidence type="ECO:0008006" key="3">
    <source>
        <dbReference type="Google" id="ProtNLM"/>
    </source>
</evidence>
<proteinExistence type="predicted"/>